<keyword evidence="2" id="KW-0732">Signal</keyword>
<dbReference type="OrthoDB" id="2019675at2759"/>
<dbReference type="Proteomes" id="UP000886595">
    <property type="component" value="Unassembled WGS sequence"/>
</dbReference>
<evidence type="ECO:0000256" key="2">
    <source>
        <dbReference type="SAM" id="SignalP"/>
    </source>
</evidence>
<comment type="caution">
    <text evidence="3">The sequence shown here is derived from an EMBL/GenBank/DDBJ whole genome shotgun (WGS) entry which is preliminary data.</text>
</comment>
<evidence type="ECO:0000313" key="3">
    <source>
        <dbReference type="EMBL" id="KAG2331795.1"/>
    </source>
</evidence>
<evidence type="ECO:0000256" key="1">
    <source>
        <dbReference type="SAM" id="MobiDB-lite"/>
    </source>
</evidence>
<organism evidence="3 4">
    <name type="scientific">Brassica carinata</name>
    <name type="common">Ethiopian mustard</name>
    <name type="synonym">Abyssinian cabbage</name>
    <dbReference type="NCBI Taxonomy" id="52824"/>
    <lineage>
        <taxon>Eukaryota</taxon>
        <taxon>Viridiplantae</taxon>
        <taxon>Streptophyta</taxon>
        <taxon>Embryophyta</taxon>
        <taxon>Tracheophyta</taxon>
        <taxon>Spermatophyta</taxon>
        <taxon>Magnoliopsida</taxon>
        <taxon>eudicotyledons</taxon>
        <taxon>Gunneridae</taxon>
        <taxon>Pentapetalae</taxon>
        <taxon>rosids</taxon>
        <taxon>malvids</taxon>
        <taxon>Brassicales</taxon>
        <taxon>Brassicaceae</taxon>
        <taxon>Brassiceae</taxon>
        <taxon>Brassica</taxon>
    </lineage>
</organism>
<dbReference type="PANTHER" id="PTHR36336:SF1">
    <property type="entry name" value="OS09G0560400 PROTEIN"/>
    <property type="match status" value="1"/>
</dbReference>
<feature type="signal peptide" evidence="2">
    <location>
        <begin position="1"/>
        <end position="19"/>
    </location>
</feature>
<feature type="compositionally biased region" description="Basic and acidic residues" evidence="1">
    <location>
        <begin position="54"/>
        <end position="69"/>
    </location>
</feature>
<protein>
    <submittedName>
        <fullName evidence="3">Uncharacterized protein</fullName>
    </submittedName>
</protein>
<evidence type="ECO:0000313" key="4">
    <source>
        <dbReference type="Proteomes" id="UP000886595"/>
    </source>
</evidence>
<feature type="chain" id="PRO_5036494112" evidence="2">
    <location>
        <begin position="20"/>
        <end position="136"/>
    </location>
</feature>
<dbReference type="AlphaFoldDB" id="A0A8X8BEC6"/>
<dbReference type="PANTHER" id="PTHR36336">
    <property type="entry name" value="OS09G0560400 PROTEIN"/>
    <property type="match status" value="1"/>
</dbReference>
<name>A0A8X8BEC6_BRACI</name>
<accession>A0A8X8BEC6</accession>
<sequence length="136" mass="15801">MASLKLPLYLIILFTYGVAILSSNVTFECSPSGPCVSCNSSKKRKEKYSCREVGGEEASHKKDAKETQQKDQSNVNDEDDEEVVDASVKQRNRVMTLHRKLRSLSLTKLIEAMFLLRIRREYQFLDLRRFCYDCYF</sequence>
<dbReference type="EMBL" id="JAAMPC010000001">
    <property type="protein sequence ID" value="KAG2331795.1"/>
    <property type="molecule type" value="Genomic_DNA"/>
</dbReference>
<gene>
    <name evidence="3" type="ORF">Bca52824_002975</name>
</gene>
<reference evidence="3 4" key="1">
    <citation type="submission" date="2020-02" db="EMBL/GenBank/DDBJ databases">
        <authorList>
            <person name="Ma Q."/>
            <person name="Huang Y."/>
            <person name="Song X."/>
            <person name="Pei D."/>
        </authorList>
    </citation>
    <scope>NUCLEOTIDE SEQUENCE [LARGE SCALE GENOMIC DNA]</scope>
    <source>
        <strain evidence="3">Sxm20200214</strain>
        <tissue evidence="3">Leaf</tissue>
    </source>
</reference>
<proteinExistence type="predicted"/>
<feature type="region of interest" description="Disordered" evidence="1">
    <location>
        <begin position="54"/>
        <end position="83"/>
    </location>
</feature>
<keyword evidence="4" id="KW-1185">Reference proteome</keyword>